<accession>A0A6S6S685</accession>
<feature type="domain" description="Phospholipase/carboxylesterase/thioesterase" evidence="3">
    <location>
        <begin position="12"/>
        <end position="204"/>
    </location>
</feature>
<organism evidence="4">
    <name type="scientific">uncultured Sulfurovum sp</name>
    <dbReference type="NCBI Taxonomy" id="269237"/>
    <lineage>
        <taxon>Bacteria</taxon>
        <taxon>Pseudomonadati</taxon>
        <taxon>Campylobacterota</taxon>
        <taxon>Epsilonproteobacteria</taxon>
        <taxon>Campylobacterales</taxon>
        <taxon>Sulfurovaceae</taxon>
        <taxon>Sulfurovum</taxon>
        <taxon>environmental samples</taxon>
    </lineage>
</organism>
<reference evidence="4" key="1">
    <citation type="submission" date="2020-01" db="EMBL/GenBank/DDBJ databases">
        <authorList>
            <person name="Meier V. D."/>
            <person name="Meier V D."/>
        </authorList>
    </citation>
    <scope>NUCLEOTIDE SEQUENCE</scope>
    <source>
        <strain evidence="4">HLG_WM_MAG_01</strain>
    </source>
</reference>
<evidence type="ECO:0000259" key="3">
    <source>
        <dbReference type="Pfam" id="PF02230"/>
    </source>
</evidence>
<dbReference type="InterPro" id="IPR029058">
    <property type="entry name" value="AB_hydrolase_fold"/>
</dbReference>
<dbReference type="Gene3D" id="3.40.50.1820">
    <property type="entry name" value="alpha/beta hydrolase"/>
    <property type="match status" value="1"/>
</dbReference>
<sequence>MNNLPLKHIYIPSKVPSNKLMVVLHGRGDSSQGFTWLPPYLDLDDMNYVLLDGPYDYFGGCSWYDLPPNQLHGIAQSSSLLAETLDILFESAYDVEESFLFGFSQGSLLTFEFGSRYYKRFAGYIAVSGYIYDPKNLLEEMNPEVKKSLWLCTHGTEDDVLPFKTSSEQVATLQDAGFDIEFKAYDKVHTIVEDELKMIKEHIVNINNKK</sequence>
<comment type="similarity">
    <text evidence="1">Belongs to the AB hydrolase superfamily. AB hydrolase 2 family.</text>
</comment>
<evidence type="ECO:0000256" key="2">
    <source>
        <dbReference type="ARBA" id="ARBA00022801"/>
    </source>
</evidence>
<name>A0A6S6S685_9BACT</name>
<dbReference type="InterPro" id="IPR050565">
    <property type="entry name" value="LYPA1-2/EST-like"/>
</dbReference>
<dbReference type="EMBL" id="CACVAS010000030">
    <property type="protein sequence ID" value="CAA6803233.1"/>
    <property type="molecule type" value="Genomic_DNA"/>
</dbReference>
<dbReference type="AlphaFoldDB" id="A0A6S6S685"/>
<evidence type="ECO:0000256" key="1">
    <source>
        <dbReference type="ARBA" id="ARBA00006499"/>
    </source>
</evidence>
<gene>
    <name evidence="4" type="ORF">HELGO_WM2768</name>
</gene>
<dbReference type="Pfam" id="PF02230">
    <property type="entry name" value="Abhydrolase_2"/>
    <property type="match status" value="1"/>
</dbReference>
<dbReference type="PANTHER" id="PTHR10655:SF17">
    <property type="entry name" value="LYSOPHOSPHOLIPASE-LIKE PROTEIN 1"/>
    <property type="match status" value="1"/>
</dbReference>
<proteinExistence type="inferred from homology"/>
<keyword evidence="2" id="KW-0378">Hydrolase</keyword>
<dbReference type="InterPro" id="IPR003140">
    <property type="entry name" value="PLipase/COase/thioEstase"/>
</dbReference>
<dbReference type="PANTHER" id="PTHR10655">
    <property type="entry name" value="LYSOPHOSPHOLIPASE-RELATED"/>
    <property type="match status" value="1"/>
</dbReference>
<evidence type="ECO:0000313" key="4">
    <source>
        <dbReference type="EMBL" id="CAA6803233.1"/>
    </source>
</evidence>
<dbReference type="SUPFAM" id="SSF53474">
    <property type="entry name" value="alpha/beta-Hydrolases"/>
    <property type="match status" value="1"/>
</dbReference>
<protein>
    <submittedName>
        <fullName evidence="4">Serine esterase</fullName>
    </submittedName>
</protein>
<dbReference type="GO" id="GO:0016787">
    <property type="term" value="F:hydrolase activity"/>
    <property type="evidence" value="ECO:0007669"/>
    <property type="project" value="UniProtKB-KW"/>
</dbReference>